<dbReference type="Proteomes" id="UP000799438">
    <property type="component" value="Unassembled WGS sequence"/>
</dbReference>
<feature type="domain" description="Heterokaryon incompatibility" evidence="1">
    <location>
        <begin position="258"/>
        <end position="404"/>
    </location>
</feature>
<dbReference type="InterPro" id="IPR010730">
    <property type="entry name" value="HET"/>
</dbReference>
<accession>A0A6A6AT43</accession>
<evidence type="ECO:0000259" key="1">
    <source>
        <dbReference type="Pfam" id="PF06985"/>
    </source>
</evidence>
<gene>
    <name evidence="2" type="ORF">K452DRAFT_293449</name>
</gene>
<reference evidence="2" key="1">
    <citation type="journal article" date="2020" name="Stud. Mycol.">
        <title>101 Dothideomycetes genomes: a test case for predicting lifestyles and emergence of pathogens.</title>
        <authorList>
            <person name="Haridas S."/>
            <person name="Albert R."/>
            <person name="Binder M."/>
            <person name="Bloem J."/>
            <person name="Labutti K."/>
            <person name="Salamov A."/>
            <person name="Andreopoulos B."/>
            <person name="Baker S."/>
            <person name="Barry K."/>
            <person name="Bills G."/>
            <person name="Bluhm B."/>
            <person name="Cannon C."/>
            <person name="Castanera R."/>
            <person name="Culley D."/>
            <person name="Daum C."/>
            <person name="Ezra D."/>
            <person name="Gonzalez J."/>
            <person name="Henrissat B."/>
            <person name="Kuo A."/>
            <person name="Liang C."/>
            <person name="Lipzen A."/>
            <person name="Lutzoni F."/>
            <person name="Magnuson J."/>
            <person name="Mondo S."/>
            <person name="Nolan M."/>
            <person name="Ohm R."/>
            <person name="Pangilinan J."/>
            <person name="Park H.-J."/>
            <person name="Ramirez L."/>
            <person name="Alfaro M."/>
            <person name="Sun H."/>
            <person name="Tritt A."/>
            <person name="Yoshinaga Y."/>
            <person name="Zwiers L.-H."/>
            <person name="Turgeon B."/>
            <person name="Goodwin S."/>
            <person name="Spatafora J."/>
            <person name="Crous P."/>
            <person name="Grigoriev I."/>
        </authorList>
    </citation>
    <scope>NUCLEOTIDE SEQUENCE</scope>
    <source>
        <strain evidence="2">CBS 121167</strain>
    </source>
</reference>
<dbReference type="RefSeq" id="XP_033390848.1">
    <property type="nucleotide sequence ID" value="XM_033541573.1"/>
</dbReference>
<dbReference type="PANTHER" id="PTHR33112">
    <property type="entry name" value="DOMAIN PROTEIN, PUTATIVE-RELATED"/>
    <property type="match status" value="1"/>
</dbReference>
<dbReference type="EMBL" id="ML995669">
    <property type="protein sequence ID" value="KAF2135129.1"/>
    <property type="molecule type" value="Genomic_DNA"/>
</dbReference>
<dbReference type="AlphaFoldDB" id="A0A6A6AT43"/>
<sequence length="801" mass="93501">MGRQVRTGPHNRVGSKTVARFNSIRTNKQAHLPGPCRNPDCPYWPKAFHGRFRDQLEKPFSPTEFERMYLVQCHRCIDDGYDADPNLCRYCQHLRLSHICGCSTENQSTHFVTTRKLVNIKATINCSFCRAITNSLQYCDFLEERKLPSNRYQPVRLYYDVKSNKFVIRLSLDGNWMLAKINAYHPEHENSLSYSGIEFDWLPLLPTVQWPRLTRWLNHCVDQHQHEDEKTEARQFSDFRLIDVKERCIKPAKEHCRYAALSYRWGPVKAHDITNIQSRREELEATGSLSKSNIPATIEDALTVCKNLDIPYLWVDRLCIIQDDDESKPNQINNMDTIYSRAYLVICAATDHGSDYGLVGVDGRTRPTQSIEIIGGREYYTPRNQFHGEIRDAAWFLRGWTYQEFVLSRRALLFTDFQVIFCCSTSIKFEAITEKLDEEVLATLESYKDTSNIWRAYRNCVSEYLRRELTNQNDILNAFSGVLGKLYSGVQNTFMGLPKPDFDTAILWYTEPITKDREFDGTYQLPSWTWASKESLDIQFADFCASLTTWSFWGFQENQSVLTLIRASGSTLERWDRNSEVPAYLIHAISFGCFESLSSSELSHMVSGISKESYNEFAKQRWPTYQSFWEEVYSKEYEKWLINLISSNEELFRRLHEDKRRLAVRTALSKFRIFARDIHSFHSTDVFAILSKNNDAIGFGRIPYYYLTEKSKGQTFDFIALSICYVFEPIFEKNSNYFKTSNDEFRKIKKTSSGDDLYEVLTVNVMILEWDKGIAKRLGLGKVLFSQWIKCEREFRTIILG</sequence>
<evidence type="ECO:0000313" key="2">
    <source>
        <dbReference type="EMBL" id="KAF2135129.1"/>
    </source>
</evidence>
<name>A0A6A6AT43_9PEZI</name>
<dbReference type="OrthoDB" id="5135333at2759"/>
<dbReference type="PANTHER" id="PTHR33112:SF1">
    <property type="entry name" value="HETEROKARYON INCOMPATIBILITY DOMAIN-CONTAINING PROTEIN"/>
    <property type="match status" value="1"/>
</dbReference>
<dbReference type="GeneID" id="54299069"/>
<organism evidence="2 3">
    <name type="scientific">Aplosporella prunicola CBS 121167</name>
    <dbReference type="NCBI Taxonomy" id="1176127"/>
    <lineage>
        <taxon>Eukaryota</taxon>
        <taxon>Fungi</taxon>
        <taxon>Dikarya</taxon>
        <taxon>Ascomycota</taxon>
        <taxon>Pezizomycotina</taxon>
        <taxon>Dothideomycetes</taxon>
        <taxon>Dothideomycetes incertae sedis</taxon>
        <taxon>Botryosphaeriales</taxon>
        <taxon>Aplosporellaceae</taxon>
        <taxon>Aplosporella</taxon>
    </lineage>
</organism>
<evidence type="ECO:0000313" key="3">
    <source>
        <dbReference type="Proteomes" id="UP000799438"/>
    </source>
</evidence>
<keyword evidence="3" id="KW-1185">Reference proteome</keyword>
<proteinExistence type="predicted"/>
<protein>
    <recommendedName>
        <fullName evidence="1">Heterokaryon incompatibility domain-containing protein</fullName>
    </recommendedName>
</protein>
<dbReference type="Pfam" id="PF06985">
    <property type="entry name" value="HET"/>
    <property type="match status" value="1"/>
</dbReference>